<dbReference type="EMBL" id="FOZK01000001">
    <property type="protein sequence ID" value="SFR92665.1"/>
    <property type="molecule type" value="Genomic_DNA"/>
</dbReference>
<evidence type="ECO:0000313" key="2">
    <source>
        <dbReference type="EMBL" id="SFR92665.1"/>
    </source>
</evidence>
<protein>
    <submittedName>
        <fullName evidence="2">Uncharacterized protein</fullName>
    </submittedName>
</protein>
<feature type="compositionally biased region" description="Acidic residues" evidence="1">
    <location>
        <begin position="1"/>
        <end position="15"/>
    </location>
</feature>
<dbReference type="Proteomes" id="UP000199062">
    <property type="component" value="Unassembled WGS sequence"/>
</dbReference>
<name>A0A1I6KN38_9EURY</name>
<reference evidence="2 3" key="1">
    <citation type="submission" date="2016-10" db="EMBL/GenBank/DDBJ databases">
        <authorList>
            <person name="de Groot N.N."/>
        </authorList>
    </citation>
    <scope>NUCLEOTIDE SEQUENCE [LARGE SCALE GENOMIC DNA]</scope>
    <source>
        <strain evidence="2 3">CGMCC 1.10457</strain>
    </source>
</reference>
<accession>A0A1I6KN38</accession>
<dbReference type="AlphaFoldDB" id="A0A1I6KN38"/>
<evidence type="ECO:0000256" key="1">
    <source>
        <dbReference type="SAM" id="MobiDB-lite"/>
    </source>
</evidence>
<sequence length="46" mass="5298">MTDDSDQNDEGETQDENQYGGGDQDKDAVEQTEMREDDEAEERNEE</sequence>
<evidence type="ECO:0000313" key="3">
    <source>
        <dbReference type="Proteomes" id="UP000199062"/>
    </source>
</evidence>
<feature type="compositionally biased region" description="Basic and acidic residues" evidence="1">
    <location>
        <begin position="23"/>
        <end position="34"/>
    </location>
</feature>
<gene>
    <name evidence="2" type="ORF">SAMN05216559_1124</name>
</gene>
<dbReference type="RefSeq" id="WP_177227186.1">
    <property type="nucleotide sequence ID" value="NZ_FOZK01000001.1"/>
</dbReference>
<proteinExistence type="predicted"/>
<feature type="compositionally biased region" description="Acidic residues" evidence="1">
    <location>
        <begin position="35"/>
        <end position="46"/>
    </location>
</feature>
<feature type="region of interest" description="Disordered" evidence="1">
    <location>
        <begin position="1"/>
        <end position="46"/>
    </location>
</feature>
<organism evidence="2 3">
    <name type="scientific">Halomicrobium zhouii</name>
    <dbReference type="NCBI Taxonomy" id="767519"/>
    <lineage>
        <taxon>Archaea</taxon>
        <taxon>Methanobacteriati</taxon>
        <taxon>Methanobacteriota</taxon>
        <taxon>Stenosarchaea group</taxon>
        <taxon>Halobacteria</taxon>
        <taxon>Halobacteriales</taxon>
        <taxon>Haloarculaceae</taxon>
        <taxon>Halomicrobium</taxon>
    </lineage>
</organism>
<keyword evidence="3" id="KW-1185">Reference proteome</keyword>